<dbReference type="RefSeq" id="WP_301624467.1">
    <property type="nucleotide sequence ID" value="NZ_BORS01000001.1"/>
</dbReference>
<dbReference type="Gene3D" id="2.30.130.30">
    <property type="entry name" value="Hypothetical protein"/>
    <property type="match status" value="1"/>
</dbReference>
<keyword evidence="3" id="KW-1185">Reference proteome</keyword>
<protein>
    <recommendedName>
        <fullName evidence="1">ASCH domain-containing protein</fullName>
    </recommendedName>
</protein>
<dbReference type="InterPro" id="IPR015947">
    <property type="entry name" value="PUA-like_sf"/>
</dbReference>
<name>A0A919XZN5_9BACL</name>
<reference evidence="2" key="1">
    <citation type="submission" date="2021-03" db="EMBL/GenBank/DDBJ databases">
        <title>Antimicrobial resistance genes in bacteria isolated from Japanese honey, and their potential for conferring macrolide and lincosamide resistance in the American foulbrood pathogen Paenibacillus larvae.</title>
        <authorList>
            <person name="Okamoto M."/>
            <person name="Kumagai M."/>
            <person name="Kanamori H."/>
            <person name="Takamatsu D."/>
        </authorList>
    </citation>
    <scope>NUCLEOTIDE SEQUENCE</scope>
    <source>
        <strain evidence="2">J41TS4</strain>
    </source>
</reference>
<accession>A0A919XZN5</accession>
<feature type="domain" description="ASCH" evidence="1">
    <location>
        <begin position="8"/>
        <end position="100"/>
    </location>
</feature>
<proteinExistence type="predicted"/>
<evidence type="ECO:0000313" key="3">
    <source>
        <dbReference type="Proteomes" id="UP000678895"/>
    </source>
</evidence>
<dbReference type="CDD" id="cd06554">
    <property type="entry name" value="ASCH_ASC-1_like"/>
    <property type="match status" value="1"/>
</dbReference>
<dbReference type="EMBL" id="BORS01000001">
    <property type="protein sequence ID" value="GIO40643.1"/>
    <property type="molecule type" value="Genomic_DNA"/>
</dbReference>
<evidence type="ECO:0000259" key="1">
    <source>
        <dbReference type="Pfam" id="PF04266"/>
    </source>
</evidence>
<comment type="caution">
    <text evidence="2">The sequence shown here is derived from an EMBL/GenBank/DDBJ whole genome shotgun (WGS) entry which is preliminary data.</text>
</comment>
<gene>
    <name evidence="2" type="ORF">J41TS4_04010</name>
</gene>
<dbReference type="Proteomes" id="UP000678895">
    <property type="component" value="Unassembled WGS sequence"/>
</dbReference>
<dbReference type="AlphaFoldDB" id="A0A919XZN5"/>
<dbReference type="InterPro" id="IPR007374">
    <property type="entry name" value="ASCH_domain"/>
</dbReference>
<dbReference type="Pfam" id="PF04266">
    <property type="entry name" value="ASCH"/>
    <property type="match status" value="1"/>
</dbReference>
<organism evidence="2 3">
    <name type="scientific">Paenibacillus apis</name>
    <dbReference type="NCBI Taxonomy" id="1792174"/>
    <lineage>
        <taxon>Bacteria</taxon>
        <taxon>Bacillati</taxon>
        <taxon>Bacillota</taxon>
        <taxon>Bacilli</taxon>
        <taxon>Bacillales</taxon>
        <taxon>Paenibacillaceae</taxon>
        <taxon>Paenibacillus</taxon>
    </lineage>
</organism>
<dbReference type="SUPFAM" id="SSF88697">
    <property type="entry name" value="PUA domain-like"/>
    <property type="match status" value="1"/>
</dbReference>
<evidence type="ECO:0000313" key="2">
    <source>
        <dbReference type="EMBL" id="GIO40643.1"/>
    </source>
</evidence>
<sequence>MKGEMKAITIKQPWATLIAVGEKKLETRSWPVRYRGQIAIHASKTADMSACNSEPIRRVLAKHGYGSPADLPTGAVIAVGELAACYQIQSFSEEKQDVILVHDDEFVHLSAERDALEIGFGDYSEGRYAWEIRGLNKLILPTPCKGKLGLWSWTY</sequence>